<keyword evidence="2" id="KW-1185">Reference proteome</keyword>
<sequence>MAMIKLSSSRLWKSVLTSSKCSIHTYDALDFLPSSVNWVTAGAVPQIKNQGHTNACWAFAAVSCVEALNFVATSNLVTLSEQEIYSCERFNQCGRGNPGYAFNHIVTRDGIASDQDLPFTGQFGDCYPMMPRVASIDGYGIVPHNDELALKWAVAHSPVAAVIEADESFCMNSTGIITHQSRVGYLNHCVTIVGYNSIYGLDYWLIRNSWGKFWGNKGYGVMPRNIRVKSGCCNMTAAAYYPIKKGFIPPFPTVIVPRILHNRCCHCRVCFPINT</sequence>
<organism evidence="1 2">
    <name type="scientific">Smallanthus sonchifolius</name>
    <dbReference type="NCBI Taxonomy" id="185202"/>
    <lineage>
        <taxon>Eukaryota</taxon>
        <taxon>Viridiplantae</taxon>
        <taxon>Streptophyta</taxon>
        <taxon>Embryophyta</taxon>
        <taxon>Tracheophyta</taxon>
        <taxon>Spermatophyta</taxon>
        <taxon>Magnoliopsida</taxon>
        <taxon>eudicotyledons</taxon>
        <taxon>Gunneridae</taxon>
        <taxon>Pentapetalae</taxon>
        <taxon>asterids</taxon>
        <taxon>campanulids</taxon>
        <taxon>Asterales</taxon>
        <taxon>Asteraceae</taxon>
        <taxon>Asteroideae</taxon>
        <taxon>Heliantheae alliance</taxon>
        <taxon>Millerieae</taxon>
        <taxon>Smallanthus</taxon>
    </lineage>
</organism>
<reference evidence="2" key="1">
    <citation type="journal article" date="2022" name="Mol. Ecol. Resour.">
        <title>The genomes of chicory, endive, great burdock and yacon provide insights into Asteraceae palaeo-polyploidization history and plant inulin production.</title>
        <authorList>
            <person name="Fan W."/>
            <person name="Wang S."/>
            <person name="Wang H."/>
            <person name="Wang A."/>
            <person name="Jiang F."/>
            <person name="Liu H."/>
            <person name="Zhao H."/>
            <person name="Xu D."/>
            <person name="Zhang Y."/>
        </authorList>
    </citation>
    <scope>NUCLEOTIDE SEQUENCE [LARGE SCALE GENOMIC DNA]</scope>
    <source>
        <strain evidence="2">cv. Yunnan</strain>
    </source>
</reference>
<evidence type="ECO:0000313" key="2">
    <source>
        <dbReference type="Proteomes" id="UP001056120"/>
    </source>
</evidence>
<reference evidence="1 2" key="2">
    <citation type="journal article" date="2022" name="Mol. Ecol. Resour.">
        <title>The genomes of chicory, endive, great burdock and yacon provide insights into Asteraceae paleo-polyploidization history and plant inulin production.</title>
        <authorList>
            <person name="Fan W."/>
            <person name="Wang S."/>
            <person name="Wang H."/>
            <person name="Wang A."/>
            <person name="Jiang F."/>
            <person name="Liu H."/>
            <person name="Zhao H."/>
            <person name="Xu D."/>
            <person name="Zhang Y."/>
        </authorList>
    </citation>
    <scope>NUCLEOTIDE SEQUENCE [LARGE SCALE GENOMIC DNA]</scope>
    <source>
        <strain evidence="2">cv. Yunnan</strain>
        <tissue evidence="1">Leaves</tissue>
    </source>
</reference>
<protein>
    <submittedName>
        <fullName evidence="1">Uncharacterized protein</fullName>
    </submittedName>
</protein>
<dbReference type="EMBL" id="CM042024">
    <property type="protein sequence ID" value="KAI3811855.1"/>
    <property type="molecule type" value="Genomic_DNA"/>
</dbReference>
<gene>
    <name evidence="1" type="ORF">L1987_21587</name>
</gene>
<proteinExistence type="predicted"/>
<accession>A0ACB9IWF9</accession>
<comment type="caution">
    <text evidence="1">The sequence shown here is derived from an EMBL/GenBank/DDBJ whole genome shotgun (WGS) entry which is preliminary data.</text>
</comment>
<name>A0ACB9IWF9_9ASTR</name>
<evidence type="ECO:0000313" key="1">
    <source>
        <dbReference type="EMBL" id="KAI3811855.1"/>
    </source>
</evidence>
<dbReference type="Proteomes" id="UP001056120">
    <property type="component" value="Linkage Group LG07"/>
</dbReference>